<dbReference type="GO" id="GO:0005886">
    <property type="term" value="C:plasma membrane"/>
    <property type="evidence" value="ECO:0007669"/>
    <property type="project" value="TreeGrafter"/>
</dbReference>
<dbReference type="AlphaFoldDB" id="A0A0S4L759"/>
<evidence type="ECO:0000259" key="1">
    <source>
        <dbReference type="Pfam" id="PF05170"/>
    </source>
</evidence>
<accession>A0A0S4L759</accession>
<dbReference type="RefSeq" id="WP_090745113.1">
    <property type="nucleotide sequence ID" value="NZ_CZQA01000001.1"/>
</dbReference>
<dbReference type="OrthoDB" id="9766390at2"/>
<feature type="domain" description="AsmA" evidence="1">
    <location>
        <begin position="281"/>
        <end position="429"/>
    </location>
</feature>
<dbReference type="GO" id="GO:0090313">
    <property type="term" value="P:regulation of protein targeting to membrane"/>
    <property type="evidence" value="ECO:0007669"/>
    <property type="project" value="TreeGrafter"/>
</dbReference>
<dbReference type="Proteomes" id="UP000199032">
    <property type="component" value="Unassembled WGS sequence"/>
</dbReference>
<dbReference type="Pfam" id="PF05170">
    <property type="entry name" value="AsmA"/>
    <property type="match status" value="2"/>
</dbReference>
<keyword evidence="3" id="KW-1185">Reference proteome</keyword>
<evidence type="ECO:0000313" key="2">
    <source>
        <dbReference type="EMBL" id="CUS33569.1"/>
    </source>
</evidence>
<dbReference type="PANTHER" id="PTHR30441:SF8">
    <property type="entry name" value="DUF748 DOMAIN-CONTAINING PROTEIN"/>
    <property type="match status" value="1"/>
</dbReference>
<evidence type="ECO:0000313" key="3">
    <source>
        <dbReference type="Proteomes" id="UP000199032"/>
    </source>
</evidence>
<dbReference type="EMBL" id="CZQA01000001">
    <property type="protein sequence ID" value="CUS33569.1"/>
    <property type="molecule type" value="Genomic_DNA"/>
</dbReference>
<dbReference type="PANTHER" id="PTHR30441">
    <property type="entry name" value="DUF748 DOMAIN-CONTAINING PROTEIN"/>
    <property type="match status" value="1"/>
</dbReference>
<protein>
    <recommendedName>
        <fullName evidence="1">AsmA domain-containing protein</fullName>
    </recommendedName>
</protein>
<sequence length="549" mass="58184">MKIAIGLLVLVVLLVGGVLALPFLVDLNKYQDQYKPLIEEALNRKIQLQDIRLTVWPRIGARVAGFAVLDDPAFSSSSFASLSSLDVGVKLMPLLSGKVEVEEITLHNPVITVIKNKNGVLNASTIGRKGVPVPEKPSRAPIPSTEGPLKLLALLAVDRVSLDGGKVTYRDLSAANPTEYVLQDLELILREVRLGQTPQLHVATLVQPFNLPVKLDGTFGPLRETMDIDAVNFQLGIGKTDFTITGKAAGNDATINISSPMISTANLPVTLPLKKPVEVKNFQLAAEVKGQEAKLNSLSFKLFEGQVKGQGKMIAGAELPPFKGMVTIQDLQLGPALNAVSDAPVSVSGTAGADLSLQGKGFSMPDLTKALEGTGHLAVKDGKIEGVNILQEVADALKVAGISMGDAKTTAFSTIETDLAIKQGVINVQRLLMDSHDFQATGGGTIGFDQKLNLIVNLNLSQDVSQKISAASPVVQIAMKEGRLSLPLTISGTAQAPSYGVDVKGLTGKVQEQVKKKVEEAVGGLLKGTTKPEDLKKEGQELLKGLFGR</sequence>
<feature type="domain" description="AsmA" evidence="1">
    <location>
        <begin position="4"/>
        <end position="193"/>
    </location>
</feature>
<proteinExistence type="predicted"/>
<dbReference type="InterPro" id="IPR007844">
    <property type="entry name" value="AsmA"/>
</dbReference>
<name>A0A0S4L759_9BACT</name>
<gene>
    <name evidence="2" type="ORF">COMA1_11226</name>
</gene>
<dbReference type="InterPro" id="IPR052894">
    <property type="entry name" value="AsmA-related"/>
</dbReference>
<dbReference type="STRING" id="1742972.COMA1_11226"/>
<reference evidence="2 3" key="1">
    <citation type="submission" date="2015-10" db="EMBL/GenBank/DDBJ databases">
        <authorList>
            <person name="Gilbert D.G."/>
        </authorList>
    </citation>
    <scope>NUCLEOTIDE SEQUENCE [LARGE SCALE GENOMIC DNA]</scope>
    <source>
        <strain evidence="2">COMA1</strain>
    </source>
</reference>
<organism evidence="2 3">
    <name type="scientific">Candidatus Nitrospira nitrosa</name>
    <dbReference type="NCBI Taxonomy" id="1742972"/>
    <lineage>
        <taxon>Bacteria</taxon>
        <taxon>Pseudomonadati</taxon>
        <taxon>Nitrospirota</taxon>
        <taxon>Nitrospiria</taxon>
        <taxon>Nitrospirales</taxon>
        <taxon>Nitrospiraceae</taxon>
        <taxon>Nitrospira</taxon>
    </lineage>
</organism>